<protein>
    <recommendedName>
        <fullName evidence="4">Glycosyltransferase</fullName>
    </recommendedName>
</protein>
<feature type="transmembrane region" description="Helical" evidence="1">
    <location>
        <begin position="635"/>
        <end position="654"/>
    </location>
</feature>
<feature type="transmembrane region" description="Helical" evidence="1">
    <location>
        <begin position="539"/>
        <end position="560"/>
    </location>
</feature>
<feature type="transmembrane region" description="Helical" evidence="1">
    <location>
        <begin position="674"/>
        <end position="698"/>
    </location>
</feature>
<feature type="transmembrane region" description="Helical" evidence="1">
    <location>
        <begin position="580"/>
        <end position="598"/>
    </location>
</feature>
<evidence type="ECO:0000313" key="3">
    <source>
        <dbReference type="Proteomes" id="UP000773064"/>
    </source>
</evidence>
<dbReference type="RefSeq" id="WP_214358159.1">
    <property type="nucleotide sequence ID" value="NZ_JAFEJS010000005.1"/>
</dbReference>
<reference evidence="2 3" key="1">
    <citation type="journal article" date="2021" name="Environ. Microbiol.">
        <title>Genetic insights into the dark matter of the mammalian gut microbiota through targeted genome reconstruction.</title>
        <authorList>
            <person name="Lugli G.A."/>
            <person name="Alessandri G."/>
            <person name="Milani C."/>
            <person name="Viappiani A."/>
            <person name="Fontana F."/>
            <person name="Tarracchini C."/>
            <person name="Mancabelli L."/>
            <person name="Argentini C."/>
            <person name="Ruiz L."/>
            <person name="Margolles A."/>
            <person name="van Sinderen D."/>
            <person name="Turroni F."/>
            <person name="Ventura M."/>
        </authorList>
    </citation>
    <scope>NUCLEOTIDE SEQUENCE [LARGE SCALE GENOMIC DNA]</scope>
    <source>
        <strain evidence="2 3">MA2</strain>
    </source>
</reference>
<accession>A0ABS5UPM6</accession>
<organism evidence="2 3">
    <name type="scientific">Bifidobacterium santillanense</name>
    <dbReference type="NCBI Taxonomy" id="2809028"/>
    <lineage>
        <taxon>Bacteria</taxon>
        <taxon>Bacillati</taxon>
        <taxon>Actinomycetota</taxon>
        <taxon>Actinomycetes</taxon>
        <taxon>Bifidobacteriales</taxon>
        <taxon>Bifidobacteriaceae</taxon>
        <taxon>Bifidobacterium</taxon>
    </lineage>
</organism>
<feature type="transmembrane region" description="Helical" evidence="1">
    <location>
        <begin position="455"/>
        <end position="477"/>
    </location>
</feature>
<keyword evidence="1" id="KW-0472">Membrane</keyword>
<feature type="transmembrane region" description="Helical" evidence="1">
    <location>
        <begin position="21"/>
        <end position="42"/>
    </location>
</feature>
<feature type="transmembrane region" description="Helical" evidence="1">
    <location>
        <begin position="389"/>
        <end position="409"/>
    </location>
</feature>
<feature type="transmembrane region" description="Helical" evidence="1">
    <location>
        <begin position="208"/>
        <end position="230"/>
    </location>
</feature>
<sequence>MSHLSRPLPRLSHALGRHRRAVAAVLAAVLAVLLLECVAFNLPFWRTLGASMDSAAYENTLGPGLTRTDTGQLRITDPTGAWLEVEADGTSGFARIDTLTPKQDSLRVIHLRPSVDGDEAASRTVSPLSARSLFLPVHGAGTLRVWIEEAKGSVVPIEAVRANVRVPFSFDPLRVALMAGALLLAAALGPWSRLWRIELDPSSRAQRWGFVALLAPFAVFAATNIAWQVIYAGPLVFHTAGGYTYDFEQYGRLADSLLEGHAWLDLDVPRELASAANPYDVTTRERLLADGVTPIYWDHALYGGHWYTYFGVLPAVAVFVPYRLVTGRMLPSGAAMHLLMFLALLCTWLLVVRLVKRLAPRASVAAALIAMAFVPLAANYGYLFYRTNFYSVPFAASLALTTLGLWLWVGAQTAKRPLNPADRWQVGSAPALSLPRLALGALCIAANFGCRPTFCLAALLGFPLFWPQIRALAAGLAAGQVPWRKALRAPGVVVAAALVPLVPLMAYNHARFGSPFDFGTAYQMTVTDMTRFREPLADMPAMIGYYLFLPLRFMGSFPWLSLSPTPLSSWSYTEPMVGGLFAMCPLLLSAFALPFLTGRRRIHGPVPSRTPFLLGALALALALVVFDTANAGLGWRYMCDFGWLFALAALPGLLRATGGSGDAARPGRARVRALARLAVAALLMFSLLVGLLACFTIGRQDAMIAGDPRMFHDVASWFLA</sequence>
<feature type="transmembrane region" description="Helical" evidence="1">
    <location>
        <begin position="610"/>
        <end position="629"/>
    </location>
</feature>
<keyword evidence="1" id="KW-1133">Transmembrane helix</keyword>
<dbReference type="EMBL" id="JAFEJS010000005">
    <property type="protein sequence ID" value="MBT1172882.1"/>
    <property type="molecule type" value="Genomic_DNA"/>
</dbReference>
<feature type="transmembrane region" description="Helical" evidence="1">
    <location>
        <begin position="175"/>
        <end position="196"/>
    </location>
</feature>
<proteinExistence type="predicted"/>
<feature type="transmembrane region" description="Helical" evidence="1">
    <location>
        <begin position="306"/>
        <end position="325"/>
    </location>
</feature>
<name>A0ABS5UPM6_9BIFI</name>
<gene>
    <name evidence="2" type="ORF">JS528_05845</name>
</gene>
<evidence type="ECO:0008006" key="4">
    <source>
        <dbReference type="Google" id="ProtNLM"/>
    </source>
</evidence>
<feature type="transmembrane region" description="Helical" evidence="1">
    <location>
        <begin position="361"/>
        <end position="382"/>
    </location>
</feature>
<dbReference type="Proteomes" id="UP000773064">
    <property type="component" value="Unassembled WGS sequence"/>
</dbReference>
<feature type="transmembrane region" description="Helical" evidence="1">
    <location>
        <begin position="489"/>
        <end position="507"/>
    </location>
</feature>
<keyword evidence="1" id="KW-0812">Transmembrane</keyword>
<evidence type="ECO:0000256" key="1">
    <source>
        <dbReference type="SAM" id="Phobius"/>
    </source>
</evidence>
<keyword evidence="3" id="KW-1185">Reference proteome</keyword>
<feature type="transmembrane region" description="Helical" evidence="1">
    <location>
        <begin position="337"/>
        <end position="355"/>
    </location>
</feature>
<comment type="caution">
    <text evidence="2">The sequence shown here is derived from an EMBL/GenBank/DDBJ whole genome shotgun (WGS) entry which is preliminary data.</text>
</comment>
<evidence type="ECO:0000313" key="2">
    <source>
        <dbReference type="EMBL" id="MBT1172882.1"/>
    </source>
</evidence>